<comment type="caution">
    <text evidence="1">The sequence shown here is derived from an EMBL/GenBank/DDBJ whole genome shotgun (WGS) entry which is preliminary data.</text>
</comment>
<feature type="non-terminal residue" evidence="1">
    <location>
        <position position="1"/>
    </location>
</feature>
<gene>
    <name evidence="1" type="ORF">LTS18_010412</name>
</gene>
<proteinExistence type="predicted"/>
<reference evidence="1" key="1">
    <citation type="submission" date="2024-09" db="EMBL/GenBank/DDBJ databases">
        <title>Black Yeasts Isolated from many extreme environments.</title>
        <authorList>
            <person name="Coleine C."/>
            <person name="Stajich J.E."/>
            <person name="Selbmann L."/>
        </authorList>
    </citation>
    <scope>NUCLEOTIDE SEQUENCE</scope>
    <source>
        <strain evidence="1">CCFEE 5737</strain>
    </source>
</reference>
<dbReference type="Proteomes" id="UP001186974">
    <property type="component" value="Unassembled WGS sequence"/>
</dbReference>
<protein>
    <submittedName>
        <fullName evidence="1">Uncharacterized protein</fullName>
    </submittedName>
</protein>
<keyword evidence="2" id="KW-1185">Reference proteome</keyword>
<accession>A0ACC3CZS1</accession>
<name>A0ACC3CZS1_9PEZI</name>
<evidence type="ECO:0000313" key="2">
    <source>
        <dbReference type="Proteomes" id="UP001186974"/>
    </source>
</evidence>
<organism evidence="1 2">
    <name type="scientific">Coniosporium uncinatum</name>
    <dbReference type="NCBI Taxonomy" id="93489"/>
    <lineage>
        <taxon>Eukaryota</taxon>
        <taxon>Fungi</taxon>
        <taxon>Dikarya</taxon>
        <taxon>Ascomycota</taxon>
        <taxon>Pezizomycotina</taxon>
        <taxon>Dothideomycetes</taxon>
        <taxon>Dothideomycetes incertae sedis</taxon>
        <taxon>Coniosporium</taxon>
    </lineage>
</organism>
<feature type="non-terminal residue" evidence="1">
    <location>
        <position position="633"/>
    </location>
</feature>
<sequence length="633" mass="70081">ATEKVRGSVSRRASGMMPGTPGLGTVSIDYQAVLTRPLILLLESLKEEGTELFAYIRAWLQDLPTLPRVFDILVARLQPLRSLHTASSEQAHANGKALQQDAGKDDSRVLHYYLQHIYHILKWSSSHTWMILAGELVEAPLFAGGNQHQSDEIILQAFIAQTALTALEVGSPEHPSCTSIAVQRTSLSILQQLLQSPLALPLKEFELEVVLINRLHRWLGVLNPSLQTALLETILLALQLRLQAVPPTPESPTHMRRLSQDLLKRAQRLSLTADRQSKDIDLVKGAAPPPQLVDCLRAGFASTSSQIVLDSWVKFLAEVLPLFAETIFQSLLPLVGTFCSQIRANFEQLKLTFEETDVTTELNPEPTLIGLMNGLEQILASAHDKLIQEEVKTANAKTPEQPQGFFGNIASNMFASEAHPSRSATANSRLTVLLCIQDTIRVCFDVWTWGALSSGTEQDPASSASFAYTSPRMRNCARRILESTFAVESLESLETLAVMWCQSSASDPQSNAVMSLLHALNGSRPKNTIPAIFNAVYSRTNPQALDPSRMSTLTSDLADTDLVAFLVAYTRSLEDDTMDEIWTDCMTFLRDVLANPLPHRQILPALLEFTTLLAEKVENTNFGEERRMRRELG</sequence>
<evidence type="ECO:0000313" key="1">
    <source>
        <dbReference type="EMBL" id="KAK3059625.1"/>
    </source>
</evidence>
<dbReference type="EMBL" id="JAWDJW010009241">
    <property type="protein sequence ID" value="KAK3059625.1"/>
    <property type="molecule type" value="Genomic_DNA"/>
</dbReference>